<gene>
    <name evidence="1" type="ORF">HETSPECPRED_007706</name>
</gene>
<dbReference type="InterPro" id="IPR032675">
    <property type="entry name" value="LRR_dom_sf"/>
</dbReference>
<reference evidence="1" key="1">
    <citation type="submission" date="2021-03" db="EMBL/GenBank/DDBJ databases">
        <authorList>
            <person name="Tagirdzhanova G."/>
        </authorList>
    </citation>
    <scope>NUCLEOTIDE SEQUENCE</scope>
</reference>
<dbReference type="Gene3D" id="3.80.10.10">
    <property type="entry name" value="Ribonuclease Inhibitor"/>
    <property type="match status" value="1"/>
</dbReference>
<accession>A0A8H3FXB6</accession>
<comment type="caution">
    <text evidence="1">The sequence shown here is derived from an EMBL/GenBank/DDBJ whole genome shotgun (WGS) entry which is preliminary data.</text>
</comment>
<dbReference type="SUPFAM" id="SSF81383">
    <property type="entry name" value="F-box domain"/>
    <property type="match status" value="1"/>
</dbReference>
<protein>
    <recommendedName>
        <fullName evidence="3">F-box domain-containing protein</fullName>
    </recommendedName>
</protein>
<name>A0A8H3FXB6_9LECA</name>
<dbReference type="EMBL" id="CAJPDS010000057">
    <property type="protein sequence ID" value="CAF9930782.1"/>
    <property type="molecule type" value="Genomic_DNA"/>
</dbReference>
<dbReference type="CDD" id="cd09917">
    <property type="entry name" value="F-box_SF"/>
    <property type="match status" value="1"/>
</dbReference>
<dbReference type="AlphaFoldDB" id="A0A8H3FXB6"/>
<proteinExistence type="predicted"/>
<evidence type="ECO:0000313" key="2">
    <source>
        <dbReference type="Proteomes" id="UP000664521"/>
    </source>
</evidence>
<evidence type="ECO:0008006" key="3">
    <source>
        <dbReference type="Google" id="ProtNLM"/>
    </source>
</evidence>
<organism evidence="1 2">
    <name type="scientific">Heterodermia speciosa</name>
    <dbReference type="NCBI Taxonomy" id="116794"/>
    <lineage>
        <taxon>Eukaryota</taxon>
        <taxon>Fungi</taxon>
        <taxon>Dikarya</taxon>
        <taxon>Ascomycota</taxon>
        <taxon>Pezizomycotina</taxon>
        <taxon>Lecanoromycetes</taxon>
        <taxon>OSLEUM clade</taxon>
        <taxon>Lecanoromycetidae</taxon>
        <taxon>Caliciales</taxon>
        <taxon>Physciaceae</taxon>
        <taxon>Heterodermia</taxon>
    </lineage>
</organism>
<dbReference type="SUPFAM" id="SSF52047">
    <property type="entry name" value="RNI-like"/>
    <property type="match status" value="1"/>
</dbReference>
<dbReference type="Proteomes" id="UP000664521">
    <property type="component" value="Unassembled WGS sequence"/>
</dbReference>
<evidence type="ECO:0000313" key="1">
    <source>
        <dbReference type="EMBL" id="CAF9930782.1"/>
    </source>
</evidence>
<dbReference type="OrthoDB" id="2125396at2759"/>
<sequence>MDPAEENSMASPGGPPTTPALPLEVVDHILSFVPQVLEWQSTLHACSLLSRTWYSAAIGRLYERPKITGRNYDGFTKSICPSINAHIRKNGLAELVRVLDLSLLVHHGSKSLTARLLGRVKVGLEVFVAPQASFGINALAALSKCSRLRYLDLSLVSEAFTPKELSRTLHKLQSLKTLCFPRAGSQLCRDLLDCLPEGLRECVVTGGLRSFGLSGIPNLGSRLPSLTRLTIGNCDQLRRDDIVWLTRKHCMPNLEYLKVEEPMAQFRDFHFGSDLLSSTGIRHLCVPVDFLHSSFWIDLDLIDLSDDGFDGYDTSNNLDTLELDFVRPPYHFLDFDRIFDSVADGPFGKLRRLNLHRTLAQELGAVAELEFLNDYLKALAREDGEGARYNEDQAGIRLFGELS</sequence>
<keyword evidence="2" id="KW-1185">Reference proteome</keyword>
<dbReference type="InterPro" id="IPR036047">
    <property type="entry name" value="F-box-like_dom_sf"/>
</dbReference>